<evidence type="ECO:0000313" key="8">
    <source>
        <dbReference type="Proteomes" id="UP000001741"/>
    </source>
</evidence>
<protein>
    <recommendedName>
        <fullName evidence="6">Probable membrane transporter protein</fullName>
    </recommendedName>
</protein>
<feature type="transmembrane region" description="Helical" evidence="6">
    <location>
        <begin position="57"/>
        <end position="78"/>
    </location>
</feature>
<feature type="transmembrane region" description="Helical" evidence="6">
    <location>
        <begin position="188"/>
        <end position="208"/>
    </location>
</feature>
<name>B0VPR2_ACIBS</name>
<evidence type="ECO:0000256" key="6">
    <source>
        <dbReference type="RuleBase" id="RU363041"/>
    </source>
</evidence>
<dbReference type="PANTHER" id="PTHR43701:SF2">
    <property type="entry name" value="MEMBRANE TRANSPORTER PROTEIN YJNA-RELATED"/>
    <property type="match status" value="1"/>
</dbReference>
<gene>
    <name evidence="7" type="ordered locus">ABSDF1960</name>
</gene>
<keyword evidence="6" id="KW-1003">Cell membrane</keyword>
<dbReference type="BioCyc" id="ABAU509170:GCL9-1606-MONOMER"/>
<dbReference type="HOGENOM" id="CLU_045498_6_1_6"/>
<dbReference type="Proteomes" id="UP000001741">
    <property type="component" value="Chromosome"/>
</dbReference>
<evidence type="ECO:0000256" key="5">
    <source>
        <dbReference type="ARBA" id="ARBA00023136"/>
    </source>
</evidence>
<feature type="transmembrane region" description="Helical" evidence="6">
    <location>
        <begin position="220"/>
        <end position="242"/>
    </location>
</feature>
<evidence type="ECO:0000256" key="4">
    <source>
        <dbReference type="ARBA" id="ARBA00022989"/>
    </source>
</evidence>
<reference evidence="7 8" key="1">
    <citation type="journal article" date="2008" name="PLoS ONE">
        <title>Comparative analysis of Acinetobacters: three genomes for three lifestyles.</title>
        <authorList>
            <person name="Vallenet D."/>
            <person name="Nordmann P."/>
            <person name="Barbe V."/>
            <person name="Poirel L."/>
            <person name="Mangenot S."/>
            <person name="Bataille E."/>
            <person name="Dossat C."/>
            <person name="Gas S."/>
            <person name="Kreimeyer A."/>
            <person name="Lenoble P."/>
            <person name="Oztas S."/>
            <person name="Poulain J."/>
            <person name="Segurens B."/>
            <person name="Robert C."/>
            <person name="Abergel C."/>
            <person name="Claverie J.M."/>
            <person name="Raoult D."/>
            <person name="Medigue C."/>
            <person name="Weissenbach J."/>
            <person name="Cruveiller S."/>
        </authorList>
    </citation>
    <scope>NUCLEOTIDE SEQUENCE [LARGE SCALE GENOMIC DNA]</scope>
    <source>
        <strain evidence="7 8">SDF</strain>
    </source>
</reference>
<feature type="transmembrane region" description="Helical" evidence="6">
    <location>
        <begin position="254"/>
        <end position="273"/>
    </location>
</feature>
<dbReference type="KEGG" id="abm:ABSDF1960"/>
<dbReference type="GO" id="GO:0005886">
    <property type="term" value="C:plasma membrane"/>
    <property type="evidence" value="ECO:0007669"/>
    <property type="project" value="UniProtKB-SubCell"/>
</dbReference>
<organism evidence="7 8">
    <name type="scientific">Acinetobacter baumannii (strain SDF)</name>
    <dbReference type="NCBI Taxonomy" id="509170"/>
    <lineage>
        <taxon>Bacteria</taxon>
        <taxon>Pseudomonadati</taxon>
        <taxon>Pseudomonadota</taxon>
        <taxon>Gammaproteobacteria</taxon>
        <taxon>Moraxellales</taxon>
        <taxon>Moraxellaceae</taxon>
        <taxon>Acinetobacter</taxon>
        <taxon>Acinetobacter calcoaceticus/baumannii complex</taxon>
    </lineage>
</organism>
<dbReference type="InterPro" id="IPR002781">
    <property type="entry name" value="TM_pro_TauE-like"/>
</dbReference>
<dbReference type="InterPro" id="IPR051598">
    <property type="entry name" value="TSUP/Inactive_protease-like"/>
</dbReference>
<dbReference type="Pfam" id="PF01925">
    <property type="entry name" value="TauE"/>
    <property type="match status" value="1"/>
</dbReference>
<evidence type="ECO:0000256" key="3">
    <source>
        <dbReference type="ARBA" id="ARBA00022692"/>
    </source>
</evidence>
<evidence type="ECO:0000256" key="2">
    <source>
        <dbReference type="ARBA" id="ARBA00009142"/>
    </source>
</evidence>
<comment type="similarity">
    <text evidence="2 6">Belongs to the 4-toluene sulfonate uptake permease (TSUP) (TC 2.A.102) family.</text>
</comment>
<comment type="subcellular location">
    <subcellularLocation>
        <location evidence="6">Cell membrane</location>
        <topology evidence="6">Multi-pass membrane protein</topology>
    </subcellularLocation>
    <subcellularLocation>
        <location evidence="1">Membrane</location>
        <topology evidence="1">Multi-pass membrane protein</topology>
    </subcellularLocation>
</comment>
<proteinExistence type="inferred from homology"/>
<sequence length="274" mass="30626">MRKMMMLYELFLFGLLSGITTWLFGFGGGFVAVPLLYTVIIQKWSNESNIGIHAMQIAVATSAFVMLCSASFAVFRHYRSGHIDWQKIRFLWGGIALGGIVGAVMASLFNGNWLRWIFMGYVFITILDCYYRPGFIVTSRQKQHYGQNSELIKGGIIGWVAALLGVGGSVMTVPLLRRRGSSMAEAAAIANILTLPLSLTATLTYCVLSVWQSEWAPSGFIGLIWFETALFLVAGTWIGLYFSEKFISKLPDLWRAKLYPLLLIIVLLVMFFVN</sequence>
<keyword evidence="5 6" id="KW-0472">Membrane</keyword>
<accession>B0VPR2</accession>
<feature type="transmembrane region" description="Helical" evidence="6">
    <location>
        <begin position="151"/>
        <end position="176"/>
    </location>
</feature>
<evidence type="ECO:0000313" key="7">
    <source>
        <dbReference type="EMBL" id="CAP01295.1"/>
    </source>
</evidence>
<dbReference type="EMBL" id="CU468230">
    <property type="protein sequence ID" value="CAP01295.1"/>
    <property type="molecule type" value="Genomic_DNA"/>
</dbReference>
<feature type="transmembrane region" description="Helical" evidence="6">
    <location>
        <begin position="90"/>
        <end position="107"/>
    </location>
</feature>
<feature type="transmembrane region" description="Helical" evidence="6">
    <location>
        <begin position="12"/>
        <end position="37"/>
    </location>
</feature>
<dbReference type="AlphaFoldDB" id="B0VPR2"/>
<dbReference type="PANTHER" id="PTHR43701">
    <property type="entry name" value="MEMBRANE TRANSPORTER PROTEIN MJ0441-RELATED"/>
    <property type="match status" value="1"/>
</dbReference>
<evidence type="ECO:0000256" key="1">
    <source>
        <dbReference type="ARBA" id="ARBA00004141"/>
    </source>
</evidence>
<keyword evidence="3 6" id="KW-0812">Transmembrane</keyword>
<keyword evidence="4 6" id="KW-1133">Transmembrane helix</keyword>